<dbReference type="InterPro" id="IPR012106">
    <property type="entry name" value="Phage_Mu_Gp1"/>
</dbReference>
<keyword evidence="2" id="KW-0378">Hydrolase</keyword>
<protein>
    <submittedName>
        <fullName evidence="2">Phage protease</fullName>
    </submittedName>
</protein>
<comment type="caution">
    <text evidence="2">The sequence shown here is derived from an EMBL/GenBank/DDBJ whole genome shotgun (WGS) entry which is preliminary data.</text>
</comment>
<evidence type="ECO:0000256" key="1">
    <source>
        <dbReference type="SAM" id="MobiDB-lite"/>
    </source>
</evidence>
<sequence length="367" mass="39644">MFENPLAILTATQLPGMAVLTSELNTADNDGWVQLLPDGEFSAIDGRPHDVPNKKWKLTPERAQQLINQAQLRANDLVIDYEHQTLQADKNGNPAPASGFFKDMEYRPGKGLYIKPKWTERAQAFLKNGEYRYISAVFPYDKTTGEPTEIRMAALTNYPGLDGMDAIAALAAEKFTQHQPNTGAPEMNKHLKNLLAKLGIEVTGDMTDEQGQAALTALAGIQAKAQQADELTETVAALKANPGNVDLAQYVPISTYNAVVGELAVLRQDSNTQSIESLIADAQADGKIVAAETDYLTKLGKENGVAVLKGVLDARPAIAALKGKQTQDTKPKGDNEQNEQLTTEDLAVLKATGLSESEFLAARKAQA</sequence>
<keyword evidence="2" id="KW-0645">Protease</keyword>
<proteinExistence type="predicted"/>
<dbReference type="Proteomes" id="UP001467690">
    <property type="component" value="Unassembled WGS sequence"/>
</dbReference>
<feature type="compositionally biased region" description="Basic and acidic residues" evidence="1">
    <location>
        <begin position="325"/>
        <end position="335"/>
    </location>
</feature>
<dbReference type="PIRSF" id="PIRSF016624">
    <property type="entry name" value="Mu_prophg_I"/>
    <property type="match status" value="1"/>
</dbReference>
<evidence type="ECO:0000313" key="3">
    <source>
        <dbReference type="Proteomes" id="UP001467690"/>
    </source>
</evidence>
<organism evidence="2 3">
    <name type="scientific">Catenovulum sediminis</name>
    <dbReference type="NCBI Taxonomy" id="1740262"/>
    <lineage>
        <taxon>Bacteria</taxon>
        <taxon>Pseudomonadati</taxon>
        <taxon>Pseudomonadota</taxon>
        <taxon>Gammaproteobacteria</taxon>
        <taxon>Alteromonadales</taxon>
        <taxon>Alteromonadaceae</taxon>
        <taxon>Catenovulum</taxon>
    </lineage>
</organism>
<feature type="region of interest" description="Disordered" evidence="1">
    <location>
        <begin position="322"/>
        <end position="343"/>
    </location>
</feature>
<dbReference type="GO" id="GO:0008233">
    <property type="term" value="F:peptidase activity"/>
    <property type="evidence" value="ECO:0007669"/>
    <property type="project" value="UniProtKB-KW"/>
</dbReference>
<dbReference type="Pfam" id="PF10123">
    <property type="entry name" value="Mu-like_Pro"/>
    <property type="match status" value="1"/>
</dbReference>
<keyword evidence="3" id="KW-1185">Reference proteome</keyword>
<dbReference type="EMBL" id="JBELOE010000064">
    <property type="protein sequence ID" value="MER2490689.1"/>
    <property type="molecule type" value="Genomic_DNA"/>
</dbReference>
<reference evidence="2 3" key="1">
    <citation type="submission" date="2024-06" db="EMBL/GenBank/DDBJ databases">
        <authorList>
            <person name="Chen R.Y."/>
        </authorList>
    </citation>
    <scope>NUCLEOTIDE SEQUENCE [LARGE SCALE GENOMIC DNA]</scope>
    <source>
        <strain evidence="2 3">D2</strain>
    </source>
</reference>
<name>A0ABV1RCP8_9ALTE</name>
<dbReference type="GO" id="GO:0006508">
    <property type="term" value="P:proteolysis"/>
    <property type="evidence" value="ECO:0007669"/>
    <property type="project" value="UniProtKB-KW"/>
</dbReference>
<evidence type="ECO:0000313" key="2">
    <source>
        <dbReference type="EMBL" id="MER2490689.1"/>
    </source>
</evidence>
<dbReference type="RefSeq" id="WP_350400440.1">
    <property type="nucleotide sequence ID" value="NZ_JBELOE010000064.1"/>
</dbReference>
<accession>A0ABV1RCP8</accession>
<gene>
    <name evidence="2" type="ORF">ABS311_02165</name>
</gene>